<evidence type="ECO:0000313" key="2">
    <source>
        <dbReference type="EMBL" id="MFC5988737.1"/>
    </source>
</evidence>
<dbReference type="RefSeq" id="WP_379896220.1">
    <property type="nucleotide sequence ID" value="NZ_CBCSCT010000006.1"/>
</dbReference>
<dbReference type="InterPro" id="IPR029044">
    <property type="entry name" value="Nucleotide-diphossugar_trans"/>
</dbReference>
<dbReference type="InterPro" id="IPR001173">
    <property type="entry name" value="Glyco_trans_2-like"/>
</dbReference>
<proteinExistence type="predicted"/>
<dbReference type="Proteomes" id="UP001596250">
    <property type="component" value="Unassembled WGS sequence"/>
</dbReference>
<gene>
    <name evidence="2" type="ORF">ACFPXP_20225</name>
</gene>
<feature type="domain" description="Glycosyltransferase 2-like" evidence="1">
    <location>
        <begin position="125"/>
        <end position="269"/>
    </location>
</feature>
<organism evidence="2 3">
    <name type="scientific">Marinicrinis lubricantis</name>
    <dbReference type="NCBI Taxonomy" id="2086470"/>
    <lineage>
        <taxon>Bacteria</taxon>
        <taxon>Bacillati</taxon>
        <taxon>Bacillota</taxon>
        <taxon>Bacilli</taxon>
        <taxon>Bacillales</taxon>
        <taxon>Paenibacillaceae</taxon>
    </lineage>
</organism>
<dbReference type="InterPro" id="IPR050256">
    <property type="entry name" value="Glycosyltransferase_2"/>
</dbReference>
<dbReference type="PANTHER" id="PTHR48090">
    <property type="entry name" value="UNDECAPRENYL-PHOSPHATE 4-DEOXY-4-FORMAMIDO-L-ARABINOSE TRANSFERASE-RELATED"/>
    <property type="match status" value="1"/>
</dbReference>
<dbReference type="EMBL" id="JBHSQV010000184">
    <property type="protein sequence ID" value="MFC5988737.1"/>
    <property type="molecule type" value="Genomic_DNA"/>
</dbReference>
<sequence length="367" mass="41074">MKERRNSCRAKRFSKLRMKANSLHRKKKNVRSRPRSHLQLLHQLRQNAFRDGKIDGILSRPYFAEPPLSSIQECWLSWLDRNQQGIWTWDVWKKVSESYMRGFETAYGLSSGRLLRPTTKSVAAIVTVMNEETTLPPLLRELDRFSPDELIIVVNGSTDNSHSVASQHPNARIVYYEQALGHDVGRAVGAMASSADILLFLDGDITVDAEELLPFIYAIEQGTDIALNDLTPYIGMFHQRDGVSIVKEFLNRSLGRADLSVNSMTAVPHAMSRKALDVIGCHMLMVPPKAQSVAIMNGLIVGHGGSVNVFQKNRQRETNQGQSNLVADLIIGDHMEALHTTMKSGSPRFNFADSIRKRHMITGGGLT</sequence>
<dbReference type="Gene3D" id="3.90.550.10">
    <property type="entry name" value="Spore Coat Polysaccharide Biosynthesis Protein SpsA, Chain A"/>
    <property type="match status" value="1"/>
</dbReference>
<evidence type="ECO:0000259" key="1">
    <source>
        <dbReference type="Pfam" id="PF00535"/>
    </source>
</evidence>
<reference evidence="3" key="1">
    <citation type="journal article" date="2019" name="Int. J. Syst. Evol. Microbiol.">
        <title>The Global Catalogue of Microorganisms (GCM) 10K type strain sequencing project: providing services to taxonomists for standard genome sequencing and annotation.</title>
        <authorList>
            <consortium name="The Broad Institute Genomics Platform"/>
            <consortium name="The Broad Institute Genome Sequencing Center for Infectious Disease"/>
            <person name="Wu L."/>
            <person name="Ma J."/>
        </authorList>
    </citation>
    <scope>NUCLEOTIDE SEQUENCE [LARGE SCALE GENOMIC DNA]</scope>
    <source>
        <strain evidence="3">CCM 8749</strain>
    </source>
</reference>
<name>A0ABW1IUI2_9BACL</name>
<evidence type="ECO:0000313" key="3">
    <source>
        <dbReference type="Proteomes" id="UP001596250"/>
    </source>
</evidence>
<keyword evidence="3" id="KW-1185">Reference proteome</keyword>
<protein>
    <submittedName>
        <fullName evidence="2">Glycosyltransferase family 2 protein</fullName>
    </submittedName>
</protein>
<comment type="caution">
    <text evidence="2">The sequence shown here is derived from an EMBL/GenBank/DDBJ whole genome shotgun (WGS) entry which is preliminary data.</text>
</comment>
<dbReference type="SUPFAM" id="SSF53448">
    <property type="entry name" value="Nucleotide-diphospho-sugar transferases"/>
    <property type="match status" value="1"/>
</dbReference>
<accession>A0ABW1IUI2</accession>
<dbReference type="PANTHER" id="PTHR48090:SF7">
    <property type="entry name" value="RFBJ PROTEIN"/>
    <property type="match status" value="1"/>
</dbReference>
<dbReference type="Pfam" id="PF00535">
    <property type="entry name" value="Glycos_transf_2"/>
    <property type="match status" value="1"/>
</dbReference>